<sequence>MEDVHLVVLLLWNDSKDPFWTKTVFSSKGTVLYWKIDCSPALGVSTGPHWPESRPITREVVISLLIWLVRINDLRSWTHLALVATVLAMLKGLLAWCTVLPDATGWMGCQRRLGPHGLMYFREQNSWAPQMAEQRDIFLLTVQSLWLLGRAAPQQLCADTVFCCSTSTTVLVCLGAYDAVAQSVASELRRERRAAILALTGFILWAILMADVTLAVGSKLHYSLDVFMAIPLTFLIYGNPAIAVCASDWAGDAENQRPVSMDGFRLEPDLGNISIEPCCLPFGASADKADGTAASLRSL</sequence>
<protein>
    <submittedName>
        <fullName evidence="2">Mitochondrial</fullName>
    </submittedName>
</protein>
<feature type="transmembrane region" description="Helical" evidence="1">
    <location>
        <begin position="228"/>
        <end position="251"/>
    </location>
</feature>
<gene>
    <name evidence="2" type="ORF">SCF082_LOCUS38845</name>
</gene>
<name>A0ABP0Q037_9DINO</name>
<organism evidence="2 3">
    <name type="scientific">Durusdinium trenchii</name>
    <dbReference type="NCBI Taxonomy" id="1381693"/>
    <lineage>
        <taxon>Eukaryota</taxon>
        <taxon>Sar</taxon>
        <taxon>Alveolata</taxon>
        <taxon>Dinophyceae</taxon>
        <taxon>Suessiales</taxon>
        <taxon>Symbiodiniaceae</taxon>
        <taxon>Durusdinium</taxon>
    </lineage>
</organism>
<evidence type="ECO:0000313" key="2">
    <source>
        <dbReference type="EMBL" id="CAK9081643.1"/>
    </source>
</evidence>
<evidence type="ECO:0000256" key="1">
    <source>
        <dbReference type="SAM" id="Phobius"/>
    </source>
</evidence>
<dbReference type="Proteomes" id="UP001642464">
    <property type="component" value="Unassembled WGS sequence"/>
</dbReference>
<keyword evidence="1" id="KW-0472">Membrane</keyword>
<keyword evidence="1" id="KW-0812">Transmembrane</keyword>
<evidence type="ECO:0000313" key="3">
    <source>
        <dbReference type="Proteomes" id="UP001642464"/>
    </source>
</evidence>
<feature type="transmembrane region" description="Helical" evidence="1">
    <location>
        <begin position="194"/>
        <end position="216"/>
    </location>
</feature>
<reference evidence="2 3" key="1">
    <citation type="submission" date="2024-02" db="EMBL/GenBank/DDBJ databases">
        <authorList>
            <person name="Chen Y."/>
            <person name="Shah S."/>
            <person name="Dougan E. K."/>
            <person name="Thang M."/>
            <person name="Chan C."/>
        </authorList>
    </citation>
    <scope>NUCLEOTIDE SEQUENCE [LARGE SCALE GENOMIC DNA]</scope>
</reference>
<proteinExistence type="predicted"/>
<keyword evidence="1" id="KW-1133">Transmembrane helix</keyword>
<comment type="caution">
    <text evidence="2">The sequence shown here is derived from an EMBL/GenBank/DDBJ whole genome shotgun (WGS) entry which is preliminary data.</text>
</comment>
<dbReference type="EMBL" id="CAXAMM010038873">
    <property type="protein sequence ID" value="CAK9081643.1"/>
    <property type="molecule type" value="Genomic_DNA"/>
</dbReference>
<keyword evidence="3" id="KW-1185">Reference proteome</keyword>
<feature type="transmembrane region" description="Helical" evidence="1">
    <location>
        <begin position="77"/>
        <end position="97"/>
    </location>
</feature>
<accession>A0ABP0Q037</accession>